<dbReference type="InterPro" id="IPR037523">
    <property type="entry name" value="VOC_core"/>
</dbReference>
<evidence type="ECO:0000313" key="2">
    <source>
        <dbReference type="EMBL" id="GGF75823.1"/>
    </source>
</evidence>
<organism evidence="2 3">
    <name type="scientific">Azorhizobium oxalatiphilum</name>
    <dbReference type="NCBI Taxonomy" id="980631"/>
    <lineage>
        <taxon>Bacteria</taxon>
        <taxon>Pseudomonadati</taxon>
        <taxon>Pseudomonadota</taxon>
        <taxon>Alphaproteobacteria</taxon>
        <taxon>Hyphomicrobiales</taxon>
        <taxon>Xanthobacteraceae</taxon>
        <taxon>Azorhizobium</taxon>
    </lineage>
</organism>
<dbReference type="AlphaFoldDB" id="A0A917FEH0"/>
<name>A0A917FEH0_9HYPH</name>
<dbReference type="InterPro" id="IPR026275">
    <property type="entry name" value="Glyoxalase/dOase/EhpR"/>
</dbReference>
<dbReference type="EMBL" id="BMCT01000006">
    <property type="protein sequence ID" value="GGF75823.1"/>
    <property type="molecule type" value="Genomic_DNA"/>
</dbReference>
<sequence length="126" mass="13924">MNHTSNVMLYVRDMAASRRFYSALLGREPVEDAGHFVLFVLTSGLRLGLWSRDVVEPTPVVEGGASEIGFRLQDTALVDETHASWVRKGARIALPPTDLHFGRSFVALDPDGHRLRVYAMSETLGA</sequence>
<dbReference type="SUPFAM" id="SSF54593">
    <property type="entry name" value="Glyoxalase/Bleomycin resistance protein/Dihydroxybiphenyl dioxygenase"/>
    <property type="match status" value="1"/>
</dbReference>
<dbReference type="PANTHER" id="PTHR36503">
    <property type="entry name" value="BLR2520 PROTEIN"/>
    <property type="match status" value="1"/>
</dbReference>
<reference evidence="2" key="2">
    <citation type="submission" date="2020-09" db="EMBL/GenBank/DDBJ databases">
        <authorList>
            <person name="Sun Q."/>
            <person name="Sedlacek I."/>
        </authorList>
    </citation>
    <scope>NUCLEOTIDE SEQUENCE</scope>
    <source>
        <strain evidence="2">CCM 7897</strain>
    </source>
</reference>
<dbReference type="Pfam" id="PF00903">
    <property type="entry name" value="Glyoxalase"/>
    <property type="match status" value="1"/>
</dbReference>
<keyword evidence="3" id="KW-1185">Reference proteome</keyword>
<dbReference type="Gene3D" id="3.30.720.110">
    <property type="match status" value="1"/>
</dbReference>
<dbReference type="PIRSF" id="PIRSF039020">
    <property type="entry name" value="EhpR"/>
    <property type="match status" value="1"/>
</dbReference>
<comment type="caution">
    <text evidence="2">The sequence shown here is derived from an EMBL/GenBank/DDBJ whole genome shotgun (WGS) entry which is preliminary data.</text>
</comment>
<accession>A0A917FEH0</accession>
<dbReference type="Proteomes" id="UP000606044">
    <property type="component" value="Unassembled WGS sequence"/>
</dbReference>
<protein>
    <submittedName>
        <fullName evidence="2">Drug:proton antiporter</fullName>
    </submittedName>
</protein>
<dbReference type="InterPro" id="IPR029068">
    <property type="entry name" value="Glyas_Bleomycin-R_OHBP_Dase"/>
</dbReference>
<reference evidence="2" key="1">
    <citation type="journal article" date="2014" name="Int. J. Syst. Evol. Microbiol.">
        <title>Complete genome sequence of Corynebacterium casei LMG S-19264T (=DSM 44701T), isolated from a smear-ripened cheese.</title>
        <authorList>
            <consortium name="US DOE Joint Genome Institute (JGI-PGF)"/>
            <person name="Walter F."/>
            <person name="Albersmeier A."/>
            <person name="Kalinowski J."/>
            <person name="Ruckert C."/>
        </authorList>
    </citation>
    <scope>NUCLEOTIDE SEQUENCE</scope>
    <source>
        <strain evidence="2">CCM 7897</strain>
    </source>
</reference>
<dbReference type="Gene3D" id="3.30.720.120">
    <property type="match status" value="1"/>
</dbReference>
<proteinExistence type="predicted"/>
<evidence type="ECO:0000313" key="3">
    <source>
        <dbReference type="Proteomes" id="UP000606044"/>
    </source>
</evidence>
<dbReference type="RefSeq" id="WP_188581817.1">
    <property type="nucleotide sequence ID" value="NZ_BMCT01000006.1"/>
</dbReference>
<dbReference type="PANTHER" id="PTHR36503:SF1">
    <property type="entry name" value="BLR2520 PROTEIN"/>
    <property type="match status" value="1"/>
</dbReference>
<gene>
    <name evidence="2" type="ORF">GCM10007301_39730</name>
</gene>
<dbReference type="PROSITE" id="PS51819">
    <property type="entry name" value="VOC"/>
    <property type="match status" value="1"/>
</dbReference>
<evidence type="ECO:0000259" key="1">
    <source>
        <dbReference type="PROSITE" id="PS51819"/>
    </source>
</evidence>
<dbReference type="InterPro" id="IPR004360">
    <property type="entry name" value="Glyas_Fos-R_dOase_dom"/>
</dbReference>
<feature type="domain" description="VOC" evidence="1">
    <location>
        <begin position="1"/>
        <end position="120"/>
    </location>
</feature>